<organism evidence="5 6">
    <name type="scientific">Polaribacter aestuariivivens</name>
    <dbReference type="NCBI Taxonomy" id="2304626"/>
    <lineage>
        <taxon>Bacteria</taxon>
        <taxon>Pseudomonadati</taxon>
        <taxon>Bacteroidota</taxon>
        <taxon>Flavobacteriia</taxon>
        <taxon>Flavobacteriales</taxon>
        <taxon>Flavobacteriaceae</taxon>
    </lineage>
</organism>
<dbReference type="GO" id="GO:0016740">
    <property type="term" value="F:transferase activity"/>
    <property type="evidence" value="ECO:0007669"/>
    <property type="project" value="UniProtKB-KW"/>
</dbReference>
<keyword evidence="2" id="KW-0378">Hydrolase</keyword>
<dbReference type="GO" id="GO:0016787">
    <property type="term" value="F:hydrolase activity"/>
    <property type="evidence" value="ECO:0007669"/>
    <property type="project" value="UniProtKB-KW"/>
</dbReference>
<proteinExistence type="predicted"/>
<dbReference type="InterPro" id="IPR003778">
    <property type="entry name" value="CT_A_B"/>
</dbReference>
<dbReference type="EMBL" id="VANR01000001">
    <property type="protein sequence ID" value="TMM32329.1"/>
    <property type="molecule type" value="Genomic_DNA"/>
</dbReference>
<dbReference type="Pfam" id="PF02626">
    <property type="entry name" value="CT_A_B"/>
    <property type="match status" value="1"/>
</dbReference>
<protein>
    <submittedName>
        <fullName evidence="5">Biotin-dependent carboxyltransferase family protein</fullName>
    </submittedName>
</protein>
<dbReference type="PANTHER" id="PTHR43309">
    <property type="entry name" value="5-OXOPROLINASE SUBUNIT C"/>
    <property type="match status" value="1"/>
</dbReference>
<dbReference type="InterPro" id="IPR029000">
    <property type="entry name" value="Cyclophilin-like_dom_sf"/>
</dbReference>
<evidence type="ECO:0000313" key="5">
    <source>
        <dbReference type="EMBL" id="TMM32329.1"/>
    </source>
</evidence>
<evidence type="ECO:0000259" key="4">
    <source>
        <dbReference type="SMART" id="SM00797"/>
    </source>
</evidence>
<evidence type="ECO:0000313" key="6">
    <source>
        <dbReference type="Proteomes" id="UP000307140"/>
    </source>
</evidence>
<gene>
    <name evidence="5" type="ORF">FDT66_02355</name>
</gene>
<dbReference type="SMART" id="SM00797">
    <property type="entry name" value="AHS2"/>
    <property type="match status" value="1"/>
</dbReference>
<accession>A0A5S3NEJ4</accession>
<feature type="domain" description="Carboxyltransferase" evidence="4">
    <location>
        <begin position="23"/>
        <end position="283"/>
    </location>
</feature>
<keyword evidence="1" id="KW-0547">Nucleotide-binding</keyword>
<evidence type="ECO:0000256" key="3">
    <source>
        <dbReference type="ARBA" id="ARBA00022840"/>
    </source>
</evidence>
<keyword evidence="6" id="KW-1185">Reference proteome</keyword>
<dbReference type="AlphaFoldDB" id="A0A5S3NEJ4"/>
<dbReference type="Proteomes" id="UP000307140">
    <property type="component" value="Unassembled WGS sequence"/>
</dbReference>
<evidence type="ECO:0000256" key="2">
    <source>
        <dbReference type="ARBA" id="ARBA00022801"/>
    </source>
</evidence>
<reference evidence="5 6" key="1">
    <citation type="submission" date="2019-05" db="EMBL/GenBank/DDBJ databases">
        <title>Polaribacter aestuariivivens sp. nov., isolated from a tidal flat.</title>
        <authorList>
            <person name="Yoon J.-H."/>
        </authorList>
    </citation>
    <scope>NUCLEOTIDE SEQUENCE [LARGE SCALE GENOMIC DNA]</scope>
    <source>
        <strain evidence="5 6">DBTF-3</strain>
    </source>
</reference>
<dbReference type="PANTHER" id="PTHR43309:SF5">
    <property type="entry name" value="5-OXOPROLINASE SUBUNIT C"/>
    <property type="match status" value="1"/>
</dbReference>
<dbReference type="RefSeq" id="WP_138534541.1">
    <property type="nucleotide sequence ID" value="NZ_VANR01000001.1"/>
</dbReference>
<comment type="caution">
    <text evidence="5">The sequence shown here is derived from an EMBL/GenBank/DDBJ whole genome shotgun (WGS) entry which is preliminary data.</text>
</comment>
<keyword evidence="3" id="KW-0067">ATP-binding</keyword>
<keyword evidence="5" id="KW-0808">Transferase</keyword>
<dbReference type="GO" id="GO:0005524">
    <property type="term" value="F:ATP binding"/>
    <property type="evidence" value="ECO:0007669"/>
    <property type="project" value="UniProtKB-KW"/>
</dbReference>
<sequence length="283" mass="31431">MIKVLKAGFFTTIQDKGRFGFSSIGVPFSGVMDTFSADLANTILNNNLDYAVLEIAFNNCSFQFLTATNICISGADFSPKINQKAIKLNQKIVIKKNDVLSFGKVNFGARTYVAVSNGILSEKVLNSRSMFAGITKSYTIKTGDILQINQNYNEENNTNASIKVNENYFKSKAIECFKGPEFDLLSKKQQKQLFETGFTISKDSDRMGYRLIEVLENNFPSILTSSVLPGTVQLTPSGKLIILMRDCQITGGYPRILQLNEASINRIAQKNTNEIVNFECLSV</sequence>
<name>A0A5S3NEJ4_9FLAO</name>
<dbReference type="OrthoDB" id="9782422at2"/>
<dbReference type="InterPro" id="IPR052708">
    <property type="entry name" value="PxpC"/>
</dbReference>
<dbReference type="Gene3D" id="2.40.100.10">
    <property type="entry name" value="Cyclophilin-like"/>
    <property type="match status" value="1"/>
</dbReference>
<evidence type="ECO:0000256" key="1">
    <source>
        <dbReference type="ARBA" id="ARBA00022741"/>
    </source>
</evidence>